<dbReference type="RefSeq" id="XP_007772656.1">
    <property type="nucleotide sequence ID" value="XM_007774466.1"/>
</dbReference>
<evidence type="ECO:0000313" key="13">
    <source>
        <dbReference type="EMBL" id="EIW77244.1"/>
    </source>
</evidence>
<evidence type="ECO:0000256" key="12">
    <source>
        <dbReference type="SAM" id="Phobius"/>
    </source>
</evidence>
<protein>
    <recommendedName>
        <fullName evidence="15">Phosphatidic acid phosphatase type 2/haloperoxidase domain-containing protein</fullName>
    </recommendedName>
</protein>
<evidence type="ECO:0000256" key="10">
    <source>
        <dbReference type="ARBA" id="ARBA00023180"/>
    </source>
</evidence>
<accession>A0A5M3MEM0</accession>
<keyword evidence="6" id="KW-0560">Oxidoreductase</keyword>
<reference evidence="14" key="1">
    <citation type="journal article" date="2012" name="Science">
        <title>The Paleozoic origin of enzymatic lignin decomposition reconstructed from 31 fungal genomes.</title>
        <authorList>
            <person name="Floudas D."/>
            <person name="Binder M."/>
            <person name="Riley R."/>
            <person name="Barry K."/>
            <person name="Blanchette R.A."/>
            <person name="Henrissat B."/>
            <person name="Martinez A.T."/>
            <person name="Otillar R."/>
            <person name="Spatafora J.W."/>
            <person name="Yadav J.S."/>
            <person name="Aerts A."/>
            <person name="Benoit I."/>
            <person name="Boyd A."/>
            <person name="Carlson A."/>
            <person name="Copeland A."/>
            <person name="Coutinho P.M."/>
            <person name="de Vries R.P."/>
            <person name="Ferreira P."/>
            <person name="Findley K."/>
            <person name="Foster B."/>
            <person name="Gaskell J."/>
            <person name="Glotzer D."/>
            <person name="Gorecki P."/>
            <person name="Heitman J."/>
            <person name="Hesse C."/>
            <person name="Hori C."/>
            <person name="Igarashi K."/>
            <person name="Jurgens J.A."/>
            <person name="Kallen N."/>
            <person name="Kersten P."/>
            <person name="Kohler A."/>
            <person name="Kuees U."/>
            <person name="Kumar T.K.A."/>
            <person name="Kuo A."/>
            <person name="LaButti K."/>
            <person name="Larrondo L.F."/>
            <person name="Lindquist E."/>
            <person name="Ling A."/>
            <person name="Lombard V."/>
            <person name="Lucas S."/>
            <person name="Lundell T."/>
            <person name="Martin R."/>
            <person name="McLaughlin D.J."/>
            <person name="Morgenstern I."/>
            <person name="Morin E."/>
            <person name="Murat C."/>
            <person name="Nagy L.G."/>
            <person name="Nolan M."/>
            <person name="Ohm R.A."/>
            <person name="Patyshakuliyeva A."/>
            <person name="Rokas A."/>
            <person name="Ruiz-Duenas F.J."/>
            <person name="Sabat G."/>
            <person name="Salamov A."/>
            <person name="Samejima M."/>
            <person name="Schmutz J."/>
            <person name="Slot J.C."/>
            <person name="St John F."/>
            <person name="Stenlid J."/>
            <person name="Sun H."/>
            <person name="Sun S."/>
            <person name="Syed K."/>
            <person name="Tsang A."/>
            <person name="Wiebenga A."/>
            <person name="Young D."/>
            <person name="Pisabarro A."/>
            <person name="Eastwood D.C."/>
            <person name="Martin F."/>
            <person name="Cullen D."/>
            <person name="Grigoriev I.V."/>
            <person name="Hibbett D.S."/>
        </authorList>
    </citation>
    <scope>NUCLEOTIDE SEQUENCE [LARGE SCALE GENOMIC DNA]</scope>
    <source>
        <strain evidence="14">RWD-64-598 SS2</strain>
    </source>
</reference>
<evidence type="ECO:0000256" key="8">
    <source>
        <dbReference type="ARBA" id="ARBA00023033"/>
    </source>
</evidence>
<evidence type="ECO:0000256" key="9">
    <source>
        <dbReference type="ARBA" id="ARBA00023157"/>
    </source>
</evidence>
<dbReference type="Proteomes" id="UP000053558">
    <property type="component" value="Unassembled WGS sequence"/>
</dbReference>
<evidence type="ECO:0000256" key="5">
    <source>
        <dbReference type="ARBA" id="ARBA00022729"/>
    </source>
</evidence>
<feature type="transmembrane region" description="Helical" evidence="12">
    <location>
        <begin position="6"/>
        <end position="28"/>
    </location>
</feature>
<keyword evidence="3" id="KW-0964">Secreted</keyword>
<evidence type="ECO:0000256" key="4">
    <source>
        <dbReference type="ARBA" id="ARBA00022723"/>
    </source>
</evidence>
<dbReference type="Pfam" id="PF22810">
    <property type="entry name" value="LPMO_AA14"/>
    <property type="match status" value="1"/>
</dbReference>
<dbReference type="GO" id="GO:0005576">
    <property type="term" value="C:extracellular region"/>
    <property type="evidence" value="ECO:0007669"/>
    <property type="project" value="UniProtKB-SubCell"/>
</dbReference>
<dbReference type="PROSITE" id="PS51257">
    <property type="entry name" value="PROKAR_LIPOPROTEIN"/>
    <property type="match status" value="1"/>
</dbReference>
<evidence type="ECO:0000256" key="3">
    <source>
        <dbReference type="ARBA" id="ARBA00022525"/>
    </source>
</evidence>
<keyword evidence="9" id="KW-1015">Disulfide bond</keyword>
<keyword evidence="8" id="KW-0503">Monooxygenase</keyword>
<name>A0A5M3MEM0_CONPW</name>
<dbReference type="GeneID" id="19203772"/>
<dbReference type="GO" id="GO:0046872">
    <property type="term" value="F:metal ion binding"/>
    <property type="evidence" value="ECO:0007669"/>
    <property type="project" value="UniProtKB-KW"/>
</dbReference>
<dbReference type="GO" id="GO:0004497">
    <property type="term" value="F:monooxygenase activity"/>
    <property type="evidence" value="ECO:0007669"/>
    <property type="project" value="UniProtKB-KW"/>
</dbReference>
<keyword evidence="14" id="KW-1185">Reference proteome</keyword>
<dbReference type="AlphaFoldDB" id="A0A5M3MEM0"/>
<evidence type="ECO:0000256" key="1">
    <source>
        <dbReference type="ARBA" id="ARBA00001973"/>
    </source>
</evidence>
<comment type="cofactor">
    <cofactor evidence="1">
        <name>Cu(2+)</name>
        <dbReference type="ChEBI" id="CHEBI:29036"/>
    </cofactor>
</comment>
<comment type="caution">
    <text evidence="13">The sequence shown here is derived from an EMBL/GenBank/DDBJ whole genome shotgun (WGS) entry which is preliminary data.</text>
</comment>
<evidence type="ECO:0000256" key="11">
    <source>
        <dbReference type="ARBA" id="ARBA00046340"/>
    </source>
</evidence>
<evidence type="ECO:0000256" key="6">
    <source>
        <dbReference type="ARBA" id="ARBA00023002"/>
    </source>
</evidence>
<organism evidence="13 14">
    <name type="scientific">Coniophora puteana (strain RWD-64-598)</name>
    <name type="common">Brown rot fungus</name>
    <dbReference type="NCBI Taxonomy" id="741705"/>
    <lineage>
        <taxon>Eukaryota</taxon>
        <taxon>Fungi</taxon>
        <taxon>Dikarya</taxon>
        <taxon>Basidiomycota</taxon>
        <taxon>Agaricomycotina</taxon>
        <taxon>Agaricomycetes</taxon>
        <taxon>Agaricomycetidae</taxon>
        <taxon>Boletales</taxon>
        <taxon>Coniophorineae</taxon>
        <taxon>Coniophoraceae</taxon>
        <taxon>Coniophora</taxon>
    </lineage>
</organism>
<dbReference type="OrthoDB" id="301434at2759"/>
<dbReference type="EMBL" id="JH711584">
    <property type="protein sequence ID" value="EIW77244.1"/>
    <property type="molecule type" value="Genomic_DNA"/>
</dbReference>
<evidence type="ECO:0000256" key="7">
    <source>
        <dbReference type="ARBA" id="ARBA00023008"/>
    </source>
</evidence>
<keyword evidence="12" id="KW-1133">Transmembrane helix</keyword>
<keyword evidence="10" id="KW-0325">Glycoprotein</keyword>
<comment type="similarity">
    <text evidence="11">Belongs to the polysaccharide monooxygenase AA14 family.</text>
</comment>
<dbReference type="KEGG" id="cput:CONPUDRAFT_157508"/>
<keyword evidence="12" id="KW-0812">Transmembrane</keyword>
<evidence type="ECO:0008006" key="15">
    <source>
        <dbReference type="Google" id="ProtNLM"/>
    </source>
</evidence>
<keyword evidence="12" id="KW-0472">Membrane</keyword>
<comment type="subcellular location">
    <subcellularLocation>
        <location evidence="2">Secreted</location>
    </subcellularLocation>
</comment>
<keyword evidence="7" id="KW-0186">Copper</keyword>
<gene>
    <name evidence="13" type="ORF">CONPUDRAFT_157508</name>
</gene>
<evidence type="ECO:0000313" key="14">
    <source>
        <dbReference type="Proteomes" id="UP000053558"/>
    </source>
</evidence>
<sequence length="155" mass="16395">MTPARYWLACTVLAVYMFSIVLGCMYTAMHSATDCAAGVMMGAAVWAAYEGVKSTLESFTAAPANPCKQPHSGSNNNNGPQGVSAPVYKLPTGQNVTTKIAYNKAAMSFHDTSAPDLVKSIINPNDLDNVCPCQPISKFHTKGLDNVKGCVFALA</sequence>
<keyword evidence="4" id="KW-0479">Metal-binding</keyword>
<dbReference type="InterPro" id="IPR054497">
    <property type="entry name" value="LPMO_AA14"/>
</dbReference>
<evidence type="ECO:0000256" key="2">
    <source>
        <dbReference type="ARBA" id="ARBA00004613"/>
    </source>
</evidence>
<proteinExistence type="inferred from homology"/>
<keyword evidence="5" id="KW-0732">Signal</keyword>